<dbReference type="GO" id="GO:0000976">
    <property type="term" value="F:transcription cis-regulatory region binding"/>
    <property type="evidence" value="ECO:0007669"/>
    <property type="project" value="TreeGrafter"/>
</dbReference>
<dbReference type="Gene3D" id="1.25.40.20">
    <property type="entry name" value="Ankyrin repeat-containing domain"/>
    <property type="match status" value="2"/>
</dbReference>
<reference evidence="4 5" key="1">
    <citation type="journal article" date="2018" name="BMC Genomics">
        <title>The genome of Naegleria lovaniensis, the basis for a comparative approach to unravel pathogenicity factors of the human pathogenic amoeba N. fowleri.</title>
        <authorList>
            <person name="Liechti N."/>
            <person name="Schurch N."/>
            <person name="Bruggmann R."/>
            <person name="Wittwer M."/>
        </authorList>
    </citation>
    <scope>NUCLEOTIDE SEQUENCE [LARGE SCALE GENOMIC DNA]</scope>
    <source>
        <strain evidence="4 5">ATCC 30569</strain>
    </source>
</reference>
<dbReference type="Gene3D" id="2.30.29.30">
    <property type="entry name" value="Pleckstrin-homology domain (PH domain)/Phosphotyrosine-binding domain (PTB)"/>
    <property type="match status" value="1"/>
</dbReference>
<sequence>MYEQLVQQKKIENYLKKLKTGFKCIKHGRQGSPHERWVSISSSYDKIIWKPIQNDNKSTKKSNESISVFTKIEKGCNTKPFKRSKKVKEELCFSLIGEERTLDLEFQTTEERDYWFETFQAVLALNHPKAASMGSGSKPQDLEKVANALKKFHFDIESSVWKFSKVLTKGSTFTDEDFAYLGLALNGNPKIETLDLSDIKLTDRQCVPIMNGIQSTTKNLSSIILSNNELTCETLTALSKAIKESKSISLIDLSSNQISDQGSEDLASVLVRNTTLKTILLDKNEIYDNGAIALAESILNGSLVERLSLNDNHIGNKGAEQLARTLKSNESTLKFLELARNPLEFPEIVETEENDEGFSLEVSLFLAVDGNNYADVVLLTLQGADPNCQNEEDGKTPLHIAAIRGDRLMLDYLIEHPYIDINAVDDNMTTPIYCAMQYKQYDVVKLLLERGADYKIGDRHKKTILHLAAEQGNKAICKDLVEKYNDNIYSTTDEDMTPLHFAAQNLQKEVVHYLLEQDLKTRKSKEAPNSTENSMDDKPAEVILYVNQQDIHRQTPLHKVFVNPNPDIEIAKLLVQNGADVSIEDNNRRTPLHDANDKVKQVLLNEARNFMSRKGL</sequence>
<dbReference type="Gene3D" id="3.80.10.10">
    <property type="entry name" value="Ribonuclease Inhibitor"/>
    <property type="match status" value="1"/>
</dbReference>
<dbReference type="InterPro" id="IPR032675">
    <property type="entry name" value="LRR_dom_sf"/>
</dbReference>
<keyword evidence="1" id="KW-0677">Repeat</keyword>
<dbReference type="PROSITE" id="PS50088">
    <property type="entry name" value="ANK_REPEAT"/>
    <property type="match status" value="4"/>
</dbReference>
<evidence type="ECO:0000313" key="5">
    <source>
        <dbReference type="Proteomes" id="UP000816034"/>
    </source>
</evidence>
<evidence type="ECO:0000256" key="3">
    <source>
        <dbReference type="PROSITE-ProRule" id="PRU00023"/>
    </source>
</evidence>
<dbReference type="EMBL" id="PYSW02000015">
    <property type="protein sequence ID" value="KAG2386494.1"/>
    <property type="molecule type" value="Genomic_DNA"/>
</dbReference>
<dbReference type="InterPro" id="IPR036770">
    <property type="entry name" value="Ankyrin_rpt-contain_sf"/>
</dbReference>
<dbReference type="GeneID" id="68094694"/>
<feature type="repeat" description="ANK" evidence="3">
    <location>
        <begin position="427"/>
        <end position="459"/>
    </location>
</feature>
<gene>
    <name evidence="4" type="ORF">C9374_002238</name>
</gene>
<keyword evidence="5" id="KW-1185">Reference proteome</keyword>
<feature type="repeat" description="ANK" evidence="3">
    <location>
        <begin position="552"/>
        <end position="586"/>
    </location>
</feature>
<dbReference type="InterPro" id="IPR001611">
    <property type="entry name" value="Leu-rich_rpt"/>
</dbReference>
<feature type="repeat" description="ANK" evidence="3">
    <location>
        <begin position="393"/>
        <end position="416"/>
    </location>
</feature>
<dbReference type="SMART" id="SM00248">
    <property type="entry name" value="ANK"/>
    <property type="match status" value="6"/>
</dbReference>
<dbReference type="Pfam" id="PF12796">
    <property type="entry name" value="Ank_2"/>
    <property type="match status" value="2"/>
</dbReference>
<evidence type="ECO:0000313" key="4">
    <source>
        <dbReference type="EMBL" id="KAG2386494.1"/>
    </source>
</evidence>
<accession>A0AA88GVI9</accession>
<dbReference type="GO" id="GO:0045944">
    <property type="term" value="P:positive regulation of transcription by RNA polymerase II"/>
    <property type="evidence" value="ECO:0007669"/>
    <property type="project" value="TreeGrafter"/>
</dbReference>
<dbReference type="SUPFAM" id="SSF50729">
    <property type="entry name" value="PH domain-like"/>
    <property type="match status" value="1"/>
</dbReference>
<proteinExistence type="predicted"/>
<dbReference type="InterPro" id="IPR002110">
    <property type="entry name" value="Ankyrin_rpt"/>
</dbReference>
<keyword evidence="2 3" id="KW-0040">ANK repeat</keyword>
<name>A0AA88GVI9_NAELO</name>
<dbReference type="InterPro" id="IPR011993">
    <property type="entry name" value="PH-like_dom_sf"/>
</dbReference>
<dbReference type="AlphaFoldDB" id="A0AA88GVI9"/>
<dbReference type="PANTHER" id="PTHR24193">
    <property type="entry name" value="ANKYRIN REPEAT PROTEIN"/>
    <property type="match status" value="1"/>
</dbReference>
<dbReference type="SUPFAM" id="SSF48403">
    <property type="entry name" value="Ankyrin repeat"/>
    <property type="match status" value="1"/>
</dbReference>
<dbReference type="PRINTS" id="PR01415">
    <property type="entry name" value="ANKYRIN"/>
</dbReference>
<dbReference type="RefSeq" id="XP_044550486.1">
    <property type="nucleotide sequence ID" value="XM_044691634.1"/>
</dbReference>
<dbReference type="InterPro" id="IPR050663">
    <property type="entry name" value="Ankyrin-SOCS_Box"/>
</dbReference>
<dbReference type="Proteomes" id="UP000816034">
    <property type="component" value="Unassembled WGS sequence"/>
</dbReference>
<dbReference type="Pfam" id="PF13516">
    <property type="entry name" value="LRR_6"/>
    <property type="match status" value="3"/>
</dbReference>
<dbReference type="PROSITE" id="PS50297">
    <property type="entry name" value="ANK_REP_REGION"/>
    <property type="match status" value="4"/>
</dbReference>
<dbReference type="Pfam" id="PF00023">
    <property type="entry name" value="Ank"/>
    <property type="match status" value="1"/>
</dbReference>
<dbReference type="PANTHER" id="PTHR24193:SF121">
    <property type="entry name" value="ADA2A-CONTAINING COMPLEX COMPONENT 3, ISOFORM D"/>
    <property type="match status" value="1"/>
</dbReference>
<dbReference type="SUPFAM" id="SSF52047">
    <property type="entry name" value="RNI-like"/>
    <property type="match status" value="1"/>
</dbReference>
<organism evidence="4 5">
    <name type="scientific">Naegleria lovaniensis</name>
    <name type="common">Amoeba</name>
    <dbReference type="NCBI Taxonomy" id="51637"/>
    <lineage>
        <taxon>Eukaryota</taxon>
        <taxon>Discoba</taxon>
        <taxon>Heterolobosea</taxon>
        <taxon>Tetramitia</taxon>
        <taxon>Eutetramitia</taxon>
        <taxon>Vahlkampfiidae</taxon>
        <taxon>Naegleria</taxon>
    </lineage>
</organism>
<dbReference type="GO" id="GO:0005634">
    <property type="term" value="C:nucleus"/>
    <property type="evidence" value="ECO:0007669"/>
    <property type="project" value="TreeGrafter"/>
</dbReference>
<dbReference type="SMART" id="SM00368">
    <property type="entry name" value="LRR_RI"/>
    <property type="match status" value="5"/>
</dbReference>
<comment type="caution">
    <text evidence="4">The sequence shown here is derived from an EMBL/GenBank/DDBJ whole genome shotgun (WGS) entry which is preliminary data.</text>
</comment>
<evidence type="ECO:0000256" key="1">
    <source>
        <dbReference type="ARBA" id="ARBA00022737"/>
    </source>
</evidence>
<feature type="repeat" description="ANK" evidence="3">
    <location>
        <begin position="494"/>
        <end position="526"/>
    </location>
</feature>
<evidence type="ECO:0000256" key="2">
    <source>
        <dbReference type="ARBA" id="ARBA00023043"/>
    </source>
</evidence>
<protein>
    <submittedName>
        <fullName evidence="4">Uncharacterized protein</fullName>
    </submittedName>
</protein>